<evidence type="ECO:0000313" key="2">
    <source>
        <dbReference type="Proteomes" id="UP000004291"/>
    </source>
</evidence>
<sequence>MSAVLNIEANPPCAVRAPATPSLASSLRRCITGETDLIAGLYHRAPGLILA</sequence>
<accession>A0A094ZYM2</accession>
<dbReference type="Proteomes" id="UP000004291">
    <property type="component" value="Chromosome"/>
</dbReference>
<keyword evidence="2" id="KW-1185">Reference proteome</keyword>
<gene>
    <name evidence="1" type="ORF">HPDFL43_00042320</name>
</gene>
<name>A0A094ZYM2_HOEPD</name>
<protein>
    <submittedName>
        <fullName evidence="1">Uncharacterized protein</fullName>
    </submittedName>
</protein>
<reference evidence="1 2" key="2">
    <citation type="submission" date="2012-06" db="EMBL/GenBank/DDBJ databases">
        <authorList>
            <person name="Fiebig A."/>
        </authorList>
    </citation>
    <scope>NUCLEOTIDE SEQUENCE [LARGE SCALE GENOMIC DNA]</scope>
    <source>
        <strain evidence="1 2">DFL-43</strain>
    </source>
</reference>
<dbReference type="STRING" id="411684.HPDFL43_00042320"/>
<proteinExistence type="predicted"/>
<dbReference type="HOGENOM" id="CLU_3099610_0_0_5"/>
<evidence type="ECO:0000313" key="1">
    <source>
        <dbReference type="EMBL" id="KGB27046.1"/>
    </source>
</evidence>
<organism evidence="1 2">
    <name type="scientific">Hoeflea phototrophica (strain DSM 17068 / NCIMB 14078 / DFL-43)</name>
    <dbReference type="NCBI Taxonomy" id="411684"/>
    <lineage>
        <taxon>Bacteria</taxon>
        <taxon>Pseudomonadati</taxon>
        <taxon>Pseudomonadota</taxon>
        <taxon>Alphaproteobacteria</taxon>
        <taxon>Hyphomicrobiales</taxon>
        <taxon>Rhizobiaceae</taxon>
        <taxon>Hoeflea</taxon>
    </lineage>
</organism>
<dbReference type="AlphaFoldDB" id="A0A094ZYM2"/>
<reference evidence="1 2" key="1">
    <citation type="submission" date="2007-10" db="EMBL/GenBank/DDBJ databases">
        <authorList>
            <person name="Wagner-Dobler I."/>
            <person name="Ferriera S."/>
            <person name="Johnson J."/>
            <person name="Kravitz S."/>
            <person name="Beeson K."/>
            <person name="Sutton G."/>
            <person name="Rogers Y.-H."/>
            <person name="Friedman R."/>
            <person name="Frazier M."/>
            <person name="Venter J.C."/>
        </authorList>
    </citation>
    <scope>NUCLEOTIDE SEQUENCE [LARGE SCALE GENOMIC DNA]</scope>
    <source>
        <strain evidence="1 2">DFL-43</strain>
    </source>
</reference>
<dbReference type="EMBL" id="ABIA03000005">
    <property type="protein sequence ID" value="KGB27046.1"/>
    <property type="molecule type" value="Genomic_DNA"/>
</dbReference>
<comment type="caution">
    <text evidence="1">The sequence shown here is derived from an EMBL/GenBank/DDBJ whole genome shotgun (WGS) entry which is preliminary data.</text>
</comment>